<dbReference type="InterPro" id="IPR001969">
    <property type="entry name" value="Aspartic_peptidase_AS"/>
</dbReference>
<gene>
    <name evidence="4" type="ORF">HID58_066092</name>
</gene>
<sequence length="548" mass="59377">MLLWFCEPMVVLEFGGGIVIWKEGEDVRTSNSPASLLDINHVRLHFWKDQPPLEAAFLIQEIGYKRTNLNMKLSDTSNIVREKKRAKMSFNRNFWDCSEGARAKQRKEIDSHTIQLNSLFPSPSSPCVLSARASNTKSSLHVTHRHGTCSLLTRGKSTSPDHAEILRLDQARVNSIHSKLSKKLLTDGVRQSQTTNLPAKHGSIYGSANYVVTVGIGTPKQDQSLIFDTGSDLTWIQCKPCIPTCYSQKEPIFNPYKSSSYKNVLCLSAECRCLYSATGKPGACSGLSCVYGIQYGDQSFSVGLLAKEKFTLTNSTRFFRLRREQQGLFAGVAGLLGLSRHKLSFPSQTATTYNKTFSYCLPSSASDTGHLTFGSAGISSSVKFTPTSTIRAGASFYGLDIVGISVGGEKLEISPTVFSAPGAIIDSGTVVSRLPPKAYAALPAAFKEKMSQYPNTSAVSIFDTCFDLSGVKTVTVPTVVFAFRGGAVVELGWKGTLYAFNTSQVCLALAGNKDDNDIAIFGNIQQQTLQVVYGGAGGRVGFAPDGCK</sequence>
<dbReference type="Pfam" id="PF14543">
    <property type="entry name" value="TAXi_N"/>
    <property type="match status" value="1"/>
</dbReference>
<keyword evidence="2" id="KW-0378">Hydrolase</keyword>
<organism evidence="4 5">
    <name type="scientific">Brassica napus</name>
    <name type="common">Rape</name>
    <dbReference type="NCBI Taxonomy" id="3708"/>
    <lineage>
        <taxon>Eukaryota</taxon>
        <taxon>Viridiplantae</taxon>
        <taxon>Streptophyta</taxon>
        <taxon>Embryophyta</taxon>
        <taxon>Tracheophyta</taxon>
        <taxon>Spermatophyta</taxon>
        <taxon>Magnoliopsida</taxon>
        <taxon>eudicotyledons</taxon>
        <taxon>Gunneridae</taxon>
        <taxon>Pentapetalae</taxon>
        <taxon>rosids</taxon>
        <taxon>malvids</taxon>
        <taxon>Brassicales</taxon>
        <taxon>Brassicaceae</taxon>
        <taxon>Brassiceae</taxon>
        <taxon>Brassica</taxon>
    </lineage>
</organism>
<evidence type="ECO:0000313" key="4">
    <source>
        <dbReference type="EMBL" id="KAH0878698.1"/>
    </source>
</evidence>
<dbReference type="PANTHER" id="PTHR13683:SF750">
    <property type="entry name" value="ASPARTYL PROTEASE AED1"/>
    <property type="match status" value="1"/>
</dbReference>
<dbReference type="InterPro" id="IPR033121">
    <property type="entry name" value="PEPTIDASE_A1"/>
</dbReference>
<feature type="domain" description="Peptidase A1" evidence="3">
    <location>
        <begin position="210"/>
        <end position="543"/>
    </location>
</feature>
<dbReference type="CDD" id="cd05472">
    <property type="entry name" value="cnd41_like"/>
    <property type="match status" value="1"/>
</dbReference>
<dbReference type="PROSITE" id="PS00141">
    <property type="entry name" value="ASP_PROTEASE"/>
    <property type="match status" value="1"/>
</dbReference>
<dbReference type="Pfam" id="PF14541">
    <property type="entry name" value="TAXi_C"/>
    <property type="match status" value="1"/>
</dbReference>
<protein>
    <recommendedName>
        <fullName evidence="3">Peptidase A1 domain-containing protein</fullName>
    </recommendedName>
</protein>
<evidence type="ECO:0000313" key="5">
    <source>
        <dbReference type="Proteomes" id="UP000824890"/>
    </source>
</evidence>
<evidence type="ECO:0000256" key="2">
    <source>
        <dbReference type="RuleBase" id="RU000454"/>
    </source>
</evidence>
<dbReference type="InterPro" id="IPR033873">
    <property type="entry name" value="CND41-like"/>
</dbReference>
<dbReference type="InterPro" id="IPR032799">
    <property type="entry name" value="TAXi_C"/>
</dbReference>
<dbReference type="PROSITE" id="PS51767">
    <property type="entry name" value="PEPTIDASE_A1"/>
    <property type="match status" value="1"/>
</dbReference>
<comment type="similarity">
    <text evidence="1 2">Belongs to the peptidase A1 family.</text>
</comment>
<dbReference type="InterPro" id="IPR021109">
    <property type="entry name" value="Peptidase_aspartic_dom_sf"/>
</dbReference>
<dbReference type="PRINTS" id="PR00792">
    <property type="entry name" value="PEPSIN"/>
</dbReference>
<dbReference type="PANTHER" id="PTHR13683">
    <property type="entry name" value="ASPARTYL PROTEASES"/>
    <property type="match status" value="1"/>
</dbReference>
<name>A0ABQ7ZEY9_BRANA</name>
<reference evidence="4 5" key="1">
    <citation type="submission" date="2021-05" db="EMBL/GenBank/DDBJ databases">
        <title>Genome Assembly of Synthetic Allotetraploid Brassica napus Reveals Homoeologous Exchanges between Subgenomes.</title>
        <authorList>
            <person name="Davis J.T."/>
        </authorList>
    </citation>
    <scope>NUCLEOTIDE SEQUENCE [LARGE SCALE GENOMIC DNA]</scope>
    <source>
        <strain evidence="5">cv. Da-Ae</strain>
        <tissue evidence="4">Seedling</tissue>
    </source>
</reference>
<proteinExistence type="inferred from homology"/>
<accession>A0ABQ7ZEY9</accession>
<dbReference type="InterPro" id="IPR001461">
    <property type="entry name" value="Aspartic_peptidase_A1"/>
</dbReference>
<dbReference type="InterPro" id="IPR032861">
    <property type="entry name" value="TAXi_N"/>
</dbReference>
<comment type="caution">
    <text evidence="4">The sequence shown here is derived from an EMBL/GenBank/DDBJ whole genome shotgun (WGS) entry which is preliminary data.</text>
</comment>
<keyword evidence="2" id="KW-0645">Protease</keyword>
<dbReference type="Proteomes" id="UP000824890">
    <property type="component" value="Unassembled WGS sequence"/>
</dbReference>
<keyword evidence="2" id="KW-0064">Aspartyl protease</keyword>
<dbReference type="EMBL" id="JAGKQM010000015">
    <property type="protein sequence ID" value="KAH0878698.1"/>
    <property type="molecule type" value="Genomic_DNA"/>
</dbReference>
<evidence type="ECO:0000256" key="1">
    <source>
        <dbReference type="ARBA" id="ARBA00007447"/>
    </source>
</evidence>
<dbReference type="SUPFAM" id="SSF50630">
    <property type="entry name" value="Acid proteases"/>
    <property type="match status" value="1"/>
</dbReference>
<evidence type="ECO:0000259" key="3">
    <source>
        <dbReference type="PROSITE" id="PS51767"/>
    </source>
</evidence>
<dbReference type="Gene3D" id="2.40.70.10">
    <property type="entry name" value="Acid Proteases"/>
    <property type="match status" value="2"/>
</dbReference>
<keyword evidence="5" id="KW-1185">Reference proteome</keyword>